<keyword evidence="2" id="KW-0808">Transferase</keyword>
<dbReference type="Pfam" id="PF13649">
    <property type="entry name" value="Methyltransf_25"/>
    <property type="match status" value="1"/>
</dbReference>
<dbReference type="Proteomes" id="UP000799753">
    <property type="component" value="Unassembled WGS sequence"/>
</dbReference>
<protein>
    <submittedName>
        <fullName evidence="2">S-adenosyl-L-methionine-dependent methyltransferase</fullName>
    </submittedName>
</protein>
<gene>
    <name evidence="2" type="ORF">P280DRAFT_473550</name>
</gene>
<reference evidence="2" key="1">
    <citation type="journal article" date="2020" name="Stud. Mycol.">
        <title>101 Dothideomycetes genomes: a test case for predicting lifestyles and emergence of pathogens.</title>
        <authorList>
            <person name="Haridas S."/>
            <person name="Albert R."/>
            <person name="Binder M."/>
            <person name="Bloem J."/>
            <person name="Labutti K."/>
            <person name="Salamov A."/>
            <person name="Andreopoulos B."/>
            <person name="Baker S."/>
            <person name="Barry K."/>
            <person name="Bills G."/>
            <person name="Bluhm B."/>
            <person name="Cannon C."/>
            <person name="Castanera R."/>
            <person name="Culley D."/>
            <person name="Daum C."/>
            <person name="Ezra D."/>
            <person name="Gonzalez J."/>
            <person name="Henrissat B."/>
            <person name="Kuo A."/>
            <person name="Liang C."/>
            <person name="Lipzen A."/>
            <person name="Lutzoni F."/>
            <person name="Magnuson J."/>
            <person name="Mondo S."/>
            <person name="Nolan M."/>
            <person name="Ohm R."/>
            <person name="Pangilinan J."/>
            <person name="Park H.-J."/>
            <person name="Ramirez L."/>
            <person name="Alfaro M."/>
            <person name="Sun H."/>
            <person name="Tritt A."/>
            <person name="Yoshinaga Y."/>
            <person name="Zwiers L.-H."/>
            <person name="Turgeon B."/>
            <person name="Goodwin S."/>
            <person name="Spatafora J."/>
            <person name="Crous P."/>
            <person name="Grigoriev I."/>
        </authorList>
    </citation>
    <scope>NUCLEOTIDE SEQUENCE</scope>
    <source>
        <strain evidence="2">CBS 473.64</strain>
    </source>
</reference>
<accession>A0A6A6RL69</accession>
<organism evidence="2 3">
    <name type="scientific">Massarina eburnea CBS 473.64</name>
    <dbReference type="NCBI Taxonomy" id="1395130"/>
    <lineage>
        <taxon>Eukaryota</taxon>
        <taxon>Fungi</taxon>
        <taxon>Dikarya</taxon>
        <taxon>Ascomycota</taxon>
        <taxon>Pezizomycotina</taxon>
        <taxon>Dothideomycetes</taxon>
        <taxon>Pleosporomycetidae</taxon>
        <taxon>Pleosporales</taxon>
        <taxon>Massarineae</taxon>
        <taxon>Massarinaceae</taxon>
        <taxon>Massarina</taxon>
    </lineage>
</organism>
<dbReference type="CDD" id="cd02440">
    <property type="entry name" value="AdoMet_MTases"/>
    <property type="match status" value="1"/>
</dbReference>
<dbReference type="GO" id="GO:0010420">
    <property type="term" value="F:polyprenyldihydroxybenzoate methyltransferase activity"/>
    <property type="evidence" value="ECO:0007669"/>
    <property type="project" value="TreeGrafter"/>
</dbReference>
<dbReference type="EMBL" id="MU006802">
    <property type="protein sequence ID" value="KAF2635915.1"/>
    <property type="molecule type" value="Genomic_DNA"/>
</dbReference>
<keyword evidence="3" id="KW-1185">Reference proteome</keyword>
<dbReference type="OrthoDB" id="66144at2759"/>
<dbReference type="InterPro" id="IPR029063">
    <property type="entry name" value="SAM-dependent_MTases_sf"/>
</dbReference>
<name>A0A6A6RL69_9PLEO</name>
<dbReference type="GO" id="GO:0032259">
    <property type="term" value="P:methylation"/>
    <property type="evidence" value="ECO:0007669"/>
    <property type="project" value="UniProtKB-KW"/>
</dbReference>
<sequence>MASQSFLDQVFAAKSPEDSRRLYDQWATSYDTDMTAHDFTAPRIVAELAAKYLSNTPNSSVEILDAGCGSGAVGLELNKLGYRKIDGLDISQGMLDVARKLEVYRDLKIADLTKRLEAKDGAYGALVCCGTFTHGHVGKEPLEDFMRVVKSGGVLVATVLETFWDEGGFSDEVQRLKTNDMVEVLENEVHAYRKDAGGGKLLVLKKI</sequence>
<dbReference type="PANTHER" id="PTHR43464:SF23">
    <property type="entry name" value="JUVENILE HORMONE ACID O-METHYLTRANSFERASE"/>
    <property type="match status" value="1"/>
</dbReference>
<proteinExistence type="predicted"/>
<dbReference type="InterPro" id="IPR041698">
    <property type="entry name" value="Methyltransf_25"/>
</dbReference>
<dbReference type="PANTHER" id="PTHR43464">
    <property type="entry name" value="METHYLTRANSFERASE"/>
    <property type="match status" value="1"/>
</dbReference>
<evidence type="ECO:0000259" key="1">
    <source>
        <dbReference type="Pfam" id="PF13649"/>
    </source>
</evidence>
<evidence type="ECO:0000313" key="2">
    <source>
        <dbReference type="EMBL" id="KAF2635915.1"/>
    </source>
</evidence>
<dbReference type="AlphaFoldDB" id="A0A6A6RL69"/>
<feature type="domain" description="Methyltransferase" evidence="1">
    <location>
        <begin position="63"/>
        <end position="153"/>
    </location>
</feature>
<dbReference type="SUPFAM" id="SSF53335">
    <property type="entry name" value="S-adenosyl-L-methionine-dependent methyltransferases"/>
    <property type="match status" value="1"/>
</dbReference>
<dbReference type="Gene3D" id="3.40.50.150">
    <property type="entry name" value="Vaccinia Virus protein VP39"/>
    <property type="match status" value="1"/>
</dbReference>
<keyword evidence="2" id="KW-0489">Methyltransferase</keyword>
<evidence type="ECO:0000313" key="3">
    <source>
        <dbReference type="Proteomes" id="UP000799753"/>
    </source>
</evidence>